<gene>
    <name evidence="1" type="ORF">HMPREF9087_0145</name>
</gene>
<sequence>MLFLLFFCFAFLCAFFFAPFLSLFSSFPIITKKEGEQKFSCEKFWLAVGI</sequence>
<evidence type="ECO:0000313" key="2">
    <source>
        <dbReference type="Proteomes" id="UP000004835"/>
    </source>
</evidence>
<dbReference type="AlphaFoldDB" id="F0EG48"/>
<comment type="caution">
    <text evidence="1">The sequence shown here is derived from an EMBL/GenBank/DDBJ whole genome shotgun (WGS) entry which is preliminary data.</text>
</comment>
<proteinExistence type="predicted"/>
<organism evidence="1 2">
    <name type="scientific">Enterococcus casseliflavus ATCC 12755</name>
    <dbReference type="NCBI Taxonomy" id="888066"/>
    <lineage>
        <taxon>Bacteria</taxon>
        <taxon>Bacillati</taxon>
        <taxon>Bacillota</taxon>
        <taxon>Bacilli</taxon>
        <taxon>Lactobacillales</taxon>
        <taxon>Enterococcaceae</taxon>
        <taxon>Enterococcus</taxon>
    </lineage>
</organism>
<accession>F0EG48</accession>
<protein>
    <submittedName>
        <fullName evidence="1">Uncharacterized protein</fullName>
    </submittedName>
</protein>
<dbReference type="Proteomes" id="UP000004835">
    <property type="component" value="Unassembled WGS sequence"/>
</dbReference>
<name>F0EG48_ENTCA</name>
<reference evidence="1 2" key="1">
    <citation type="submission" date="2011-01" db="EMBL/GenBank/DDBJ databases">
        <authorList>
            <person name="Muzny D."/>
            <person name="Qin X."/>
            <person name="Deng J."/>
            <person name="Jiang H."/>
            <person name="Liu Y."/>
            <person name="Qu J."/>
            <person name="Song X.-Z."/>
            <person name="Zhang L."/>
            <person name="Thornton R."/>
            <person name="Coyle M."/>
            <person name="Francisco L."/>
            <person name="Jackson L."/>
            <person name="Javaid M."/>
            <person name="Korchina V."/>
            <person name="Kovar C."/>
            <person name="Mata R."/>
            <person name="Mathew T."/>
            <person name="Ngo R."/>
            <person name="Nguyen L."/>
            <person name="Nguyen N."/>
            <person name="Okwuonu G."/>
            <person name="Ongeri F."/>
            <person name="Pham C."/>
            <person name="Simmons D."/>
            <person name="Wilczek-Boney K."/>
            <person name="Hale W."/>
            <person name="Jakkamsetti A."/>
            <person name="Pham P."/>
            <person name="Ruth R."/>
            <person name="San Lucas F."/>
            <person name="Warren J."/>
            <person name="Zhang J."/>
            <person name="Zhao Z."/>
            <person name="Zhou C."/>
            <person name="Zhu D."/>
            <person name="Lee S."/>
            <person name="Bess C."/>
            <person name="Blankenburg K."/>
            <person name="Forbes L."/>
            <person name="Fu Q."/>
            <person name="Gubbala S."/>
            <person name="Hirani K."/>
            <person name="Jayaseelan J.C."/>
            <person name="Lara F."/>
            <person name="Munidasa M."/>
            <person name="Palculict T."/>
            <person name="Patil S."/>
            <person name="Pu L.-L."/>
            <person name="Saada N."/>
            <person name="Tang L."/>
            <person name="Weissenberger G."/>
            <person name="Zhu Y."/>
            <person name="Hemphill L."/>
            <person name="Shang Y."/>
            <person name="Youmans B."/>
            <person name="Ayvaz T."/>
            <person name="Ross M."/>
            <person name="Santibanez J."/>
            <person name="Aqrawi P."/>
            <person name="Gross S."/>
            <person name="Joshi V."/>
            <person name="Fowler G."/>
            <person name="Nazareth L."/>
            <person name="Reid J."/>
            <person name="Worley K."/>
            <person name="Petrosino J."/>
            <person name="Highlander S."/>
            <person name="Gibbs R."/>
        </authorList>
    </citation>
    <scope>NUCLEOTIDE SEQUENCE [LARGE SCALE GENOMIC DNA]</scope>
    <source>
        <strain evidence="1 2">ATCC 12755</strain>
    </source>
</reference>
<dbReference type="EMBL" id="AEWT01000002">
    <property type="protein sequence ID" value="EGC70768.1"/>
    <property type="molecule type" value="Genomic_DNA"/>
</dbReference>
<dbReference type="HOGENOM" id="CLU_3117422_0_0_9"/>
<evidence type="ECO:0000313" key="1">
    <source>
        <dbReference type="EMBL" id="EGC70768.1"/>
    </source>
</evidence>